<evidence type="ECO:0000259" key="1">
    <source>
        <dbReference type="PROSITE" id="PS50925"/>
    </source>
</evidence>
<keyword evidence="3" id="KW-1185">Reference proteome</keyword>
<dbReference type="EMBL" id="JACHLL010000004">
    <property type="protein sequence ID" value="MBB6342492.1"/>
    <property type="molecule type" value="Genomic_DNA"/>
</dbReference>
<dbReference type="RefSeq" id="WP_184684015.1">
    <property type="nucleotide sequence ID" value="NZ_JACHLL010000004.1"/>
</dbReference>
<dbReference type="Proteomes" id="UP000557193">
    <property type="component" value="Unassembled WGS sequence"/>
</dbReference>
<dbReference type="AlphaFoldDB" id="A0A7X0BTC1"/>
<dbReference type="GO" id="GO:0071949">
    <property type="term" value="F:FAD binding"/>
    <property type="evidence" value="ECO:0007669"/>
    <property type="project" value="InterPro"/>
</dbReference>
<protein>
    <recommendedName>
        <fullName evidence="1">BLUF domain-containing protein</fullName>
    </recommendedName>
</protein>
<evidence type="ECO:0000313" key="3">
    <source>
        <dbReference type="Proteomes" id="UP000557193"/>
    </source>
</evidence>
<dbReference type="SUPFAM" id="SSF54975">
    <property type="entry name" value="Acylphosphatase/BLUF domain-like"/>
    <property type="match status" value="1"/>
</dbReference>
<dbReference type="SMART" id="SM01034">
    <property type="entry name" value="BLUF"/>
    <property type="match status" value="1"/>
</dbReference>
<dbReference type="GO" id="GO:0009882">
    <property type="term" value="F:blue light photoreceptor activity"/>
    <property type="evidence" value="ECO:0007669"/>
    <property type="project" value="InterPro"/>
</dbReference>
<sequence>MHLVRLLYLSKATNGLGVSGIEALLLSARRHNLQAGISGMLAFNGEYFLQVLEGGRSEVNRLYQRISTDPRHQELLLLQMDEISERLFSDWSMAYVPSSSLTRELLLRYGVSDEFQPMLMSNHSCLGLLTTLRAQLAVV</sequence>
<comment type="caution">
    <text evidence="2">The sequence shown here is derived from an EMBL/GenBank/DDBJ whole genome shotgun (WGS) entry which is preliminary data.</text>
</comment>
<dbReference type="Gene3D" id="3.30.70.100">
    <property type="match status" value="1"/>
</dbReference>
<proteinExistence type="predicted"/>
<dbReference type="InterPro" id="IPR007024">
    <property type="entry name" value="BLUF_domain"/>
</dbReference>
<feature type="domain" description="BLUF" evidence="1">
    <location>
        <begin position="3"/>
        <end position="94"/>
    </location>
</feature>
<evidence type="ECO:0000313" key="2">
    <source>
        <dbReference type="EMBL" id="MBB6342492.1"/>
    </source>
</evidence>
<dbReference type="InterPro" id="IPR036046">
    <property type="entry name" value="Acylphosphatase-like_dom_sf"/>
</dbReference>
<accession>A0A7X0BTC1</accession>
<reference evidence="2 3" key="1">
    <citation type="submission" date="2020-08" db="EMBL/GenBank/DDBJ databases">
        <title>Functional genomics of gut bacteria from endangered species of beetles.</title>
        <authorList>
            <person name="Carlos-Shanley C."/>
        </authorList>
    </citation>
    <scope>NUCLEOTIDE SEQUENCE [LARGE SCALE GENOMIC DNA]</scope>
    <source>
        <strain evidence="2 3">S00202</strain>
    </source>
</reference>
<name>A0A7X0BTC1_9PSED</name>
<dbReference type="Pfam" id="PF04940">
    <property type="entry name" value="BLUF"/>
    <property type="match status" value="1"/>
</dbReference>
<dbReference type="PROSITE" id="PS50925">
    <property type="entry name" value="BLUF"/>
    <property type="match status" value="1"/>
</dbReference>
<gene>
    <name evidence="2" type="ORF">HNP49_002674</name>
</gene>
<organism evidence="2 3">
    <name type="scientific">Pseudomonas fluvialis</name>
    <dbReference type="NCBI Taxonomy" id="1793966"/>
    <lineage>
        <taxon>Bacteria</taxon>
        <taxon>Pseudomonadati</taxon>
        <taxon>Pseudomonadota</taxon>
        <taxon>Gammaproteobacteria</taxon>
        <taxon>Pseudomonadales</taxon>
        <taxon>Pseudomonadaceae</taxon>
        <taxon>Pseudomonas</taxon>
    </lineage>
</organism>